<dbReference type="SMART" id="SM00179">
    <property type="entry name" value="EGF_CA"/>
    <property type="match status" value="1"/>
</dbReference>
<dbReference type="Gene3D" id="2.10.25.10">
    <property type="entry name" value="Laminin"/>
    <property type="match status" value="1"/>
</dbReference>
<evidence type="ECO:0000256" key="1">
    <source>
        <dbReference type="ARBA" id="ARBA00022536"/>
    </source>
</evidence>
<dbReference type="EMBL" id="KB632273">
    <property type="protein sequence ID" value="ERL91055.1"/>
    <property type="molecule type" value="Genomic_DNA"/>
</dbReference>
<reference evidence="4 5" key="1">
    <citation type="journal article" date="2013" name="Genome Biol.">
        <title>Draft genome of the mountain pine beetle, Dendroctonus ponderosae Hopkins, a major forest pest.</title>
        <authorList>
            <person name="Keeling C.I."/>
            <person name="Yuen M.M."/>
            <person name="Liao N.Y."/>
            <person name="Docking T.R."/>
            <person name="Chan S.K."/>
            <person name="Taylor G.A."/>
            <person name="Palmquist D.L."/>
            <person name="Jackman S.D."/>
            <person name="Nguyen A."/>
            <person name="Li M."/>
            <person name="Henderson H."/>
            <person name="Janes J.K."/>
            <person name="Zhao Y."/>
            <person name="Pandoh P."/>
            <person name="Moore R."/>
            <person name="Sperling F.A."/>
            <person name="Huber D.P."/>
            <person name="Birol I."/>
            <person name="Jones S.J."/>
            <person name="Bohlmann J."/>
        </authorList>
    </citation>
    <scope>NUCLEOTIDE SEQUENCE</scope>
</reference>
<keyword evidence="2" id="KW-1015">Disulfide bond</keyword>
<dbReference type="InterPro" id="IPR000742">
    <property type="entry name" value="EGF"/>
</dbReference>
<name>U4UM25_DENPD</name>
<dbReference type="AlphaFoldDB" id="U4UM25"/>
<accession>U4UM25</accession>
<dbReference type="PROSITE" id="PS01187">
    <property type="entry name" value="EGF_CA"/>
    <property type="match status" value="1"/>
</dbReference>
<protein>
    <recommendedName>
        <fullName evidence="3">EGF-like domain-containing protein</fullName>
    </recommendedName>
</protein>
<dbReference type="InterPro" id="IPR018097">
    <property type="entry name" value="EGF_Ca-bd_CS"/>
</dbReference>
<evidence type="ECO:0000313" key="4">
    <source>
        <dbReference type="EMBL" id="ERL91055.1"/>
    </source>
</evidence>
<dbReference type="STRING" id="77166.U4UM25"/>
<sequence length="303" mass="35352">MQQHFSTDVQWNISNLLYCKTKITYRTNFQYFPKPPLRSLHWEVHRYCEPSFLHCVDYLRKKLKHVALSRQDDTSIVAQENNWEANSTKLIQIDEECIRMRKLDEEIAEPFEGPLERYQWRATASYFMCWFVMNEVPDLKHIDGFCDNFAYCLDNNTGPNNRDIRAVDKEPFACALYSFCPDPCCPNKHVTQKETCLNDPKNPCFQENSAGYRECLLRKGENKEFSDIILNRWNVSCTCSRKGFIWNSLYGICVDEDECLNSKPNGCNAEGEACLNTPGGFSCVCKWGYYYSKEKKKCMSGAF</sequence>
<organism evidence="4 5">
    <name type="scientific">Dendroctonus ponderosae</name>
    <name type="common">Mountain pine beetle</name>
    <dbReference type="NCBI Taxonomy" id="77166"/>
    <lineage>
        <taxon>Eukaryota</taxon>
        <taxon>Metazoa</taxon>
        <taxon>Ecdysozoa</taxon>
        <taxon>Arthropoda</taxon>
        <taxon>Hexapoda</taxon>
        <taxon>Insecta</taxon>
        <taxon>Pterygota</taxon>
        <taxon>Neoptera</taxon>
        <taxon>Endopterygota</taxon>
        <taxon>Coleoptera</taxon>
        <taxon>Polyphaga</taxon>
        <taxon>Cucujiformia</taxon>
        <taxon>Curculionidae</taxon>
        <taxon>Scolytinae</taxon>
        <taxon>Dendroctonus</taxon>
    </lineage>
</organism>
<dbReference type="CDD" id="cd00054">
    <property type="entry name" value="EGF_CA"/>
    <property type="match status" value="1"/>
</dbReference>
<feature type="domain" description="EGF-like" evidence="3">
    <location>
        <begin position="283"/>
        <end position="298"/>
    </location>
</feature>
<keyword evidence="1" id="KW-0245">EGF-like domain</keyword>
<dbReference type="Proteomes" id="UP000030742">
    <property type="component" value="Unassembled WGS sequence"/>
</dbReference>
<dbReference type="SUPFAM" id="SSF57196">
    <property type="entry name" value="EGF/Laminin"/>
    <property type="match status" value="1"/>
</dbReference>
<dbReference type="InterPro" id="IPR001881">
    <property type="entry name" value="EGF-like_Ca-bd_dom"/>
</dbReference>
<dbReference type="InterPro" id="IPR049883">
    <property type="entry name" value="NOTCH1_EGF-like"/>
</dbReference>
<dbReference type="GO" id="GO:0005509">
    <property type="term" value="F:calcium ion binding"/>
    <property type="evidence" value="ECO:0007669"/>
    <property type="project" value="InterPro"/>
</dbReference>
<evidence type="ECO:0000256" key="2">
    <source>
        <dbReference type="ARBA" id="ARBA00023157"/>
    </source>
</evidence>
<dbReference type="PROSITE" id="PS01186">
    <property type="entry name" value="EGF_2"/>
    <property type="match status" value="1"/>
</dbReference>
<dbReference type="OrthoDB" id="5985519at2759"/>
<gene>
    <name evidence="4" type="ORF">D910_08397</name>
</gene>
<proteinExistence type="predicted"/>
<dbReference type="Pfam" id="PF07645">
    <property type="entry name" value="EGF_CA"/>
    <property type="match status" value="1"/>
</dbReference>
<evidence type="ECO:0000259" key="3">
    <source>
        <dbReference type="PROSITE" id="PS01186"/>
    </source>
</evidence>
<evidence type="ECO:0000313" key="5">
    <source>
        <dbReference type="Proteomes" id="UP000030742"/>
    </source>
</evidence>